<evidence type="ECO:0000313" key="2">
    <source>
        <dbReference type="EMBL" id="RHK05873.1"/>
    </source>
</evidence>
<organism evidence="2 3">
    <name type="scientific">Enterococcus casseliflavus</name>
    <name type="common">Enterococcus flavescens</name>
    <dbReference type="NCBI Taxonomy" id="37734"/>
    <lineage>
        <taxon>Bacteria</taxon>
        <taxon>Bacillati</taxon>
        <taxon>Bacillota</taxon>
        <taxon>Bacilli</taxon>
        <taxon>Lactobacillales</taxon>
        <taxon>Enterococcaceae</taxon>
        <taxon>Enterococcus</taxon>
    </lineage>
</organism>
<evidence type="ECO:0000256" key="1">
    <source>
        <dbReference type="SAM" id="Phobius"/>
    </source>
</evidence>
<reference evidence="2 3" key="1">
    <citation type="submission" date="2018-08" db="EMBL/GenBank/DDBJ databases">
        <title>A genome reference for cultivated species of the human gut microbiota.</title>
        <authorList>
            <person name="Zou Y."/>
            <person name="Xue W."/>
            <person name="Luo G."/>
        </authorList>
    </citation>
    <scope>NUCLEOTIDE SEQUENCE [LARGE SCALE GENOMIC DNA]</scope>
    <source>
        <strain evidence="2 3">AF48-16</strain>
    </source>
</reference>
<name>A0A415ER93_ENTCA</name>
<keyword evidence="1" id="KW-0812">Transmembrane</keyword>
<dbReference type="AlphaFoldDB" id="A0A415ER93"/>
<dbReference type="Proteomes" id="UP000286288">
    <property type="component" value="Unassembled WGS sequence"/>
</dbReference>
<keyword evidence="1" id="KW-1133">Transmembrane helix</keyword>
<feature type="transmembrane region" description="Helical" evidence="1">
    <location>
        <begin position="6"/>
        <end position="23"/>
    </location>
</feature>
<dbReference type="EMBL" id="QRMZ01000014">
    <property type="protein sequence ID" value="RHK05873.1"/>
    <property type="molecule type" value="Genomic_DNA"/>
</dbReference>
<proteinExistence type="predicted"/>
<protein>
    <submittedName>
        <fullName evidence="2">Uncharacterized protein</fullName>
    </submittedName>
</protein>
<comment type="caution">
    <text evidence="2">The sequence shown here is derived from an EMBL/GenBank/DDBJ whole genome shotgun (WGS) entry which is preliminary data.</text>
</comment>
<keyword evidence="1" id="KW-0472">Membrane</keyword>
<gene>
    <name evidence="2" type="ORF">DW084_11095</name>
</gene>
<sequence>MRQTESLLLLGVFAVGLFVVYWLKKHRHTRHNQALAAQLKRYPSVRQAWLAAGAKREAVLLVPGLKEATAAVATTATAKAETRLHKHADQCQAMTPQGLAVSEDYLFISAYCSQQEHHSQLYIIERTSGRHLKTVVLPKRPHVGGLVFDRATQMLWLTITGKGMGRVACVSLQALLEDDSLATNQPIAYQQVIELAGITHSSYLAADGGELVSGTFALKQGGVVANYPLSVLSDSDRKAPPRIKPRKRRVTTTKVQSIAFTTEYMLLARSFGPGSAELWVFSKDATVLTRKHALRRIKFPHYLEQIVVEKGQLYCLFESGAWAYRQKGGSIDEVVVLDLATLLQ</sequence>
<evidence type="ECO:0000313" key="3">
    <source>
        <dbReference type="Proteomes" id="UP000286288"/>
    </source>
</evidence>
<accession>A0A415ER93</accession>